<comment type="caution">
    <text evidence="3">The sequence shown here is derived from an EMBL/GenBank/DDBJ whole genome shotgun (WGS) entry which is preliminary data.</text>
</comment>
<dbReference type="STRING" id="1341695.BBOMB_0015"/>
<keyword evidence="3" id="KW-0378">Hydrolase</keyword>
<proteinExistence type="predicted"/>
<dbReference type="GO" id="GO:0052689">
    <property type="term" value="F:carboxylic ester hydrolase activity"/>
    <property type="evidence" value="ECO:0007669"/>
    <property type="project" value="TreeGrafter"/>
</dbReference>
<feature type="transmembrane region" description="Helical" evidence="1">
    <location>
        <begin position="416"/>
        <end position="442"/>
    </location>
</feature>
<dbReference type="PANTHER" id="PTHR43265:SF1">
    <property type="entry name" value="ESTERASE ESTD"/>
    <property type="match status" value="1"/>
</dbReference>
<evidence type="ECO:0000256" key="1">
    <source>
        <dbReference type="SAM" id="Phobius"/>
    </source>
</evidence>
<sequence length="523" mass="55830">MAFVQSLKRSLTCLTTFIVLSFSLMAIGAAMMPHWTGSAPYKDHIRVASANTDTSAVGIRPTAEGTYEVHTTYTRIRLPGGTSVDAIIREPIGAPAHRPACLFVHGAGTGKASEVFGDIAPAMASAGIVTLVPSKRLDTYSTLRRDYFSMARDYEASLNVLRRQPGVDRAKTGIYSESEGTWISEVMAADDPSIAFMILTSPPAMAGRHQMAMAANTYLSLSGAPEGLHRTVDKILSLDFRPFGPNYADFPAERYLSHLTMPILANYGTDDPSMPIEQGAKLIIGQASKSGNVNVTVRYYDANHQMRVGAKTSKPGLPLDVNYTKNLEYWVHAVTSESAASATSSYSGWTSPQVSGSQPHQRFAAPTRTPSGIVGSLNVLAGTIGMAVLCFALAAVLATAGVMADSATPTRHRLPSGLAGILGANAGMMTFTLVAFFIYTTIAVTNALKLQSNPQILHAGWILLRILAFLDASAASWLAARLIFARRQPARAFGACRMAATTLTVAGVLVSLLSFAFFGLYNF</sequence>
<dbReference type="PANTHER" id="PTHR43265">
    <property type="entry name" value="ESTERASE ESTD"/>
    <property type="match status" value="1"/>
</dbReference>
<dbReference type="OrthoDB" id="9765647at2"/>
<dbReference type="Pfam" id="PF08840">
    <property type="entry name" value="BAAT_C"/>
    <property type="match status" value="1"/>
</dbReference>
<feature type="domain" description="BAAT/Acyl-CoA thioester hydrolase C-terminal" evidence="2">
    <location>
        <begin position="154"/>
        <end position="307"/>
    </location>
</feature>
<keyword evidence="4" id="KW-1185">Reference proteome</keyword>
<dbReference type="EMBL" id="ATLK01000001">
    <property type="protein sequence ID" value="KFF30710.1"/>
    <property type="molecule type" value="Genomic_DNA"/>
</dbReference>
<feature type="transmembrane region" description="Helical" evidence="1">
    <location>
        <begin position="496"/>
        <end position="521"/>
    </location>
</feature>
<gene>
    <name evidence="3" type="ORF">BBOMB_0015</name>
</gene>
<dbReference type="InterPro" id="IPR014940">
    <property type="entry name" value="BAAT_C"/>
</dbReference>
<keyword evidence="1" id="KW-0472">Membrane</keyword>
<evidence type="ECO:0000313" key="4">
    <source>
        <dbReference type="Proteomes" id="UP000028730"/>
    </source>
</evidence>
<name>A0A086BP46_9BIFI</name>
<evidence type="ECO:0000259" key="2">
    <source>
        <dbReference type="Pfam" id="PF08840"/>
    </source>
</evidence>
<keyword evidence="1" id="KW-0812">Transmembrane</keyword>
<dbReference type="Gene3D" id="3.40.50.1820">
    <property type="entry name" value="alpha/beta hydrolase"/>
    <property type="match status" value="1"/>
</dbReference>
<organism evidence="3 4">
    <name type="scientific">Bifidobacterium bombi DSM 19703</name>
    <dbReference type="NCBI Taxonomy" id="1341695"/>
    <lineage>
        <taxon>Bacteria</taxon>
        <taxon>Bacillati</taxon>
        <taxon>Actinomycetota</taxon>
        <taxon>Actinomycetes</taxon>
        <taxon>Bifidobacteriales</taxon>
        <taxon>Bifidobacteriaceae</taxon>
        <taxon>Bifidobacterium</taxon>
    </lineage>
</organism>
<evidence type="ECO:0000313" key="3">
    <source>
        <dbReference type="EMBL" id="KFF30710.1"/>
    </source>
</evidence>
<dbReference type="SUPFAM" id="SSF53474">
    <property type="entry name" value="alpha/beta-Hydrolases"/>
    <property type="match status" value="1"/>
</dbReference>
<dbReference type="Proteomes" id="UP000028730">
    <property type="component" value="Unassembled WGS sequence"/>
</dbReference>
<feature type="transmembrane region" description="Helical" evidence="1">
    <location>
        <begin position="462"/>
        <end position="484"/>
    </location>
</feature>
<reference evidence="3 4" key="1">
    <citation type="journal article" date="2014" name="Appl. Environ. Microbiol.">
        <title>Genomic encyclopedia of type strains of the genus Bifidobacterium.</title>
        <authorList>
            <person name="Milani C."/>
            <person name="Lugli G.A."/>
            <person name="Duranti S."/>
            <person name="Turroni F."/>
            <person name="Bottacini F."/>
            <person name="Mangifesta M."/>
            <person name="Sanchez B."/>
            <person name="Viappiani A."/>
            <person name="Mancabelli L."/>
            <person name="Taminiau B."/>
            <person name="Delcenserie V."/>
            <person name="Barrangou R."/>
            <person name="Margolles A."/>
            <person name="van Sinderen D."/>
            <person name="Ventura M."/>
        </authorList>
    </citation>
    <scope>NUCLEOTIDE SEQUENCE [LARGE SCALE GENOMIC DNA]</scope>
    <source>
        <strain evidence="3 4">DSM 19703</strain>
    </source>
</reference>
<keyword evidence="1" id="KW-1133">Transmembrane helix</keyword>
<dbReference type="InterPro" id="IPR053145">
    <property type="entry name" value="AB_hydrolase_Est10"/>
</dbReference>
<dbReference type="eggNOG" id="COG1073">
    <property type="taxonomic scope" value="Bacteria"/>
</dbReference>
<dbReference type="RefSeq" id="WP_052377300.1">
    <property type="nucleotide sequence ID" value="NZ_ATLK01000001.1"/>
</dbReference>
<dbReference type="AlphaFoldDB" id="A0A086BP46"/>
<dbReference type="InterPro" id="IPR029058">
    <property type="entry name" value="AB_hydrolase_fold"/>
</dbReference>
<accession>A0A086BP46</accession>
<protein>
    <submittedName>
        <fullName evidence="3">Putative alpha/beta hydrolase family</fullName>
    </submittedName>
</protein>
<feature type="transmembrane region" description="Helical" evidence="1">
    <location>
        <begin position="379"/>
        <end position="404"/>
    </location>
</feature>